<proteinExistence type="predicted"/>
<keyword evidence="1" id="KW-0732">Signal</keyword>
<accession>A0A5C6DJ56</accession>
<dbReference type="RefSeq" id="WP_146528161.1">
    <property type="nucleotide sequence ID" value="NZ_SJPV01000006.1"/>
</dbReference>
<evidence type="ECO:0000313" key="2">
    <source>
        <dbReference type="EMBL" id="TWU36134.1"/>
    </source>
</evidence>
<feature type="chain" id="PRO_5022696623" description="4Fe-4S ferredoxin-type domain-containing protein" evidence="1">
    <location>
        <begin position="30"/>
        <end position="202"/>
    </location>
</feature>
<dbReference type="Proteomes" id="UP000319143">
    <property type="component" value="Unassembled WGS sequence"/>
</dbReference>
<sequence precursor="true">MNIRSFVRLTQLAMFATALCVLTPQTASAGKLGQGCLDQTGCCQRCPSCDHVCKLDAKEVEVEKECFETETKVICIPRVVFPWQKKKAMRSCAGCDSCDGGGCTHCVHNGARTRTICVLKTKKYKCPACEYTWSAEKKPCGCIGACDEACDSMMLTVPMPVAGPSQSWEGVSAPVYQEPLLPPTPSVYQNAYSDGLETVEVQ</sequence>
<keyword evidence="3" id="KW-1185">Reference proteome</keyword>
<feature type="signal peptide" evidence="1">
    <location>
        <begin position="1"/>
        <end position="29"/>
    </location>
</feature>
<evidence type="ECO:0000256" key="1">
    <source>
        <dbReference type="SAM" id="SignalP"/>
    </source>
</evidence>
<gene>
    <name evidence="2" type="ORF">Poly41_38870</name>
</gene>
<protein>
    <recommendedName>
        <fullName evidence="4">4Fe-4S ferredoxin-type domain-containing protein</fullName>
    </recommendedName>
</protein>
<reference evidence="2 3" key="1">
    <citation type="submission" date="2019-02" db="EMBL/GenBank/DDBJ databases">
        <title>Deep-cultivation of Planctomycetes and their phenomic and genomic characterization uncovers novel biology.</title>
        <authorList>
            <person name="Wiegand S."/>
            <person name="Jogler M."/>
            <person name="Boedeker C."/>
            <person name="Pinto D."/>
            <person name="Vollmers J."/>
            <person name="Rivas-Marin E."/>
            <person name="Kohn T."/>
            <person name="Peeters S.H."/>
            <person name="Heuer A."/>
            <person name="Rast P."/>
            <person name="Oberbeckmann S."/>
            <person name="Bunk B."/>
            <person name="Jeske O."/>
            <person name="Meyerdierks A."/>
            <person name="Storesund J.E."/>
            <person name="Kallscheuer N."/>
            <person name="Luecker S."/>
            <person name="Lage O.M."/>
            <person name="Pohl T."/>
            <person name="Merkel B.J."/>
            <person name="Hornburger P."/>
            <person name="Mueller R.-W."/>
            <person name="Bruemmer F."/>
            <person name="Labrenz M."/>
            <person name="Spormann A.M."/>
            <person name="Op Den Camp H."/>
            <person name="Overmann J."/>
            <person name="Amann R."/>
            <person name="Jetten M.S.M."/>
            <person name="Mascher T."/>
            <person name="Medema M.H."/>
            <person name="Devos D.P."/>
            <person name="Kaster A.-K."/>
            <person name="Ovreas L."/>
            <person name="Rohde M."/>
            <person name="Galperin M.Y."/>
            <person name="Jogler C."/>
        </authorList>
    </citation>
    <scope>NUCLEOTIDE SEQUENCE [LARGE SCALE GENOMIC DNA]</scope>
    <source>
        <strain evidence="2 3">Poly41</strain>
    </source>
</reference>
<evidence type="ECO:0000313" key="3">
    <source>
        <dbReference type="Proteomes" id="UP000319143"/>
    </source>
</evidence>
<comment type="caution">
    <text evidence="2">The sequence shown here is derived from an EMBL/GenBank/DDBJ whole genome shotgun (WGS) entry which is preliminary data.</text>
</comment>
<evidence type="ECO:0008006" key="4">
    <source>
        <dbReference type="Google" id="ProtNLM"/>
    </source>
</evidence>
<dbReference type="EMBL" id="SJPV01000006">
    <property type="protein sequence ID" value="TWU36134.1"/>
    <property type="molecule type" value="Genomic_DNA"/>
</dbReference>
<dbReference type="AlphaFoldDB" id="A0A5C6DJ56"/>
<organism evidence="2 3">
    <name type="scientific">Novipirellula artificiosorum</name>
    <dbReference type="NCBI Taxonomy" id="2528016"/>
    <lineage>
        <taxon>Bacteria</taxon>
        <taxon>Pseudomonadati</taxon>
        <taxon>Planctomycetota</taxon>
        <taxon>Planctomycetia</taxon>
        <taxon>Pirellulales</taxon>
        <taxon>Pirellulaceae</taxon>
        <taxon>Novipirellula</taxon>
    </lineage>
</organism>
<name>A0A5C6DJ56_9BACT</name>
<dbReference type="OrthoDB" id="289236at2"/>